<name>A0A9W6QXA7_9PSEU</name>
<protein>
    <submittedName>
        <fullName evidence="1">Uncharacterized protein</fullName>
    </submittedName>
</protein>
<dbReference type="EMBL" id="BSTI01000001">
    <property type="protein sequence ID" value="GLY63670.1"/>
    <property type="molecule type" value="Genomic_DNA"/>
</dbReference>
<comment type="caution">
    <text evidence="1">The sequence shown here is derived from an EMBL/GenBank/DDBJ whole genome shotgun (WGS) entry which is preliminary data.</text>
</comment>
<dbReference type="Proteomes" id="UP001165136">
    <property type="component" value="Unassembled WGS sequence"/>
</dbReference>
<reference evidence="1" key="1">
    <citation type="submission" date="2023-03" db="EMBL/GenBank/DDBJ databases">
        <title>Amycolatopsis taiwanensis NBRC 103393.</title>
        <authorList>
            <person name="Ichikawa N."/>
            <person name="Sato H."/>
            <person name="Tonouchi N."/>
        </authorList>
    </citation>
    <scope>NUCLEOTIDE SEQUENCE</scope>
    <source>
        <strain evidence="1">NBRC 103393</strain>
    </source>
</reference>
<organism evidence="1 2">
    <name type="scientific">Amycolatopsis taiwanensis</name>
    <dbReference type="NCBI Taxonomy" id="342230"/>
    <lineage>
        <taxon>Bacteria</taxon>
        <taxon>Bacillati</taxon>
        <taxon>Actinomycetota</taxon>
        <taxon>Actinomycetes</taxon>
        <taxon>Pseudonocardiales</taxon>
        <taxon>Pseudonocardiaceae</taxon>
        <taxon>Amycolatopsis</taxon>
    </lineage>
</organism>
<gene>
    <name evidence="1" type="ORF">Atai01_02890</name>
</gene>
<dbReference type="AlphaFoldDB" id="A0A9W6QXA7"/>
<proteinExistence type="predicted"/>
<sequence length="342" mass="37152">MSYAQIERWRARGLVPRNIRHSHGRGRGSGATLAAGALPAVLALAKYARRGVSLHATTLAWFLEAHLSESPAWTGAPVPEPPEAPVRAALLWQYDRTTSRIPANVGADERDLDLIAETIRRNTARSGVMEIDLVGRMGEFVRTGALPGGERRSARAAREGVTTIALAQALGFDEVGSDAMMHALTDLGSVPADYLDSARRLLVAGELTGKPSVVIPDRREQRKRLQATTHQELIGARNLAQELLGAVGALQLFRMLGVSNRETDRLRATFVRAGLGVLFIGGLVKVHDADTVVPVMTALLDPTVRAVAEYVHAHLHDGSFGDIHALFDRAERYLTQRRADPR</sequence>
<evidence type="ECO:0000313" key="1">
    <source>
        <dbReference type="EMBL" id="GLY63670.1"/>
    </source>
</evidence>
<evidence type="ECO:0000313" key="2">
    <source>
        <dbReference type="Proteomes" id="UP001165136"/>
    </source>
</evidence>
<keyword evidence="2" id="KW-1185">Reference proteome</keyword>
<accession>A0A9W6QXA7</accession>